<name>A0ABN9KW48_9NEOB</name>
<evidence type="ECO:0000313" key="2">
    <source>
        <dbReference type="EMBL" id="CAJ0926505.1"/>
    </source>
</evidence>
<organism evidence="2 3">
    <name type="scientific">Ranitomeya imitator</name>
    <name type="common">mimic poison frog</name>
    <dbReference type="NCBI Taxonomy" id="111125"/>
    <lineage>
        <taxon>Eukaryota</taxon>
        <taxon>Metazoa</taxon>
        <taxon>Chordata</taxon>
        <taxon>Craniata</taxon>
        <taxon>Vertebrata</taxon>
        <taxon>Euteleostomi</taxon>
        <taxon>Amphibia</taxon>
        <taxon>Batrachia</taxon>
        <taxon>Anura</taxon>
        <taxon>Neobatrachia</taxon>
        <taxon>Hyloidea</taxon>
        <taxon>Dendrobatidae</taxon>
        <taxon>Dendrobatinae</taxon>
        <taxon>Ranitomeya</taxon>
    </lineage>
</organism>
<gene>
    <name evidence="2" type="ORF">RIMI_LOCUS2797872</name>
</gene>
<feature type="region of interest" description="Disordered" evidence="1">
    <location>
        <begin position="59"/>
        <end position="93"/>
    </location>
</feature>
<proteinExistence type="predicted"/>
<dbReference type="PANTHER" id="PTHR21301:SF12">
    <property type="match status" value="1"/>
</dbReference>
<evidence type="ECO:0000313" key="3">
    <source>
        <dbReference type="Proteomes" id="UP001176940"/>
    </source>
</evidence>
<dbReference type="EMBL" id="CAUEEQ010004020">
    <property type="protein sequence ID" value="CAJ0926505.1"/>
    <property type="molecule type" value="Genomic_DNA"/>
</dbReference>
<protein>
    <recommendedName>
        <fullName evidence="4">Reverse transcriptase domain-containing protein</fullName>
    </recommendedName>
</protein>
<dbReference type="PANTHER" id="PTHR21301">
    <property type="entry name" value="REVERSE TRANSCRIPTASE"/>
    <property type="match status" value="1"/>
</dbReference>
<evidence type="ECO:0008006" key="4">
    <source>
        <dbReference type="Google" id="ProtNLM"/>
    </source>
</evidence>
<keyword evidence="3" id="KW-1185">Reference proteome</keyword>
<reference evidence="2" key="1">
    <citation type="submission" date="2023-07" db="EMBL/GenBank/DDBJ databases">
        <authorList>
            <person name="Stuckert A."/>
        </authorList>
    </citation>
    <scope>NUCLEOTIDE SEQUENCE</scope>
</reference>
<accession>A0ABN9KW48</accession>
<comment type="caution">
    <text evidence="2">The sequence shown here is derived from an EMBL/GenBank/DDBJ whole genome shotgun (WGS) entry which is preliminary data.</text>
</comment>
<evidence type="ECO:0000256" key="1">
    <source>
        <dbReference type="SAM" id="MobiDB-lite"/>
    </source>
</evidence>
<sequence>MELSGMQWSKLQDLCQVLQCFEECTRLVSTDDAIISMSIPLMHLLMQSLMHFKEQVSAAEEERNLDDSQPLSGQGTLLDEVADEEEEEEEDDGDEYLWEEYASQGAIETGGFARRMSENRSLSKPTSQVKSEFHKVKHIPRRLRVSLRPTLFQEKPDFCQKVEGILNKCSMDIILLTVEYLQKDISDMDKQIETIYHQLSSTLSLDKFESLKQKMGKVIVDFKNQLQDKKISTNLRLKVHFVVKDIDTGVNPPPLSASCTEAPFRQLGMSLSSKFNPPKVYHPVETYISLGLLRIKQNCTTLEIRALDSLRTNKAITIKLAYKGGAIVVMHTSYYTSIVHEHLDDRSIYLPLNKDPTLEVSNEIRQIVDIFRNQNVIDFKLSEFLIIPPHHSGVLCAAPQGLDRRSGIAFLLGRVMLRLEAKMDNCIQGTERAKHRICESLMATRLIVASTNSMLSPLAMTLKKILTPLLIHVTSFIKDTSDFLAGLRTLGTLPKDCFLVTLVLNSLYTKIDHKRGMEAYTSFTFAQKDFCMALLVLVLTKNFFLFSDQFFVQKVGTAMGYNMAPRMTIYICFLFEEKYLYTLLLFQKHAIHWKRFIDDVFMIWNGDEFSLTQFYLDINSQIPNLTSTIHKDQHSVNFLDTLVTLKDDGHLDIDLYTKPTDKNSLLHFSSCHPSHIKKSLPGSQIHRLNHIITLIRP</sequence>
<dbReference type="Proteomes" id="UP001176940">
    <property type="component" value="Unassembled WGS sequence"/>
</dbReference>
<feature type="compositionally biased region" description="Acidic residues" evidence="1">
    <location>
        <begin position="80"/>
        <end position="93"/>
    </location>
</feature>